<dbReference type="GO" id="GO:0071766">
    <property type="term" value="P:Actinobacterium-type cell wall biogenesis"/>
    <property type="evidence" value="ECO:0007669"/>
    <property type="project" value="UniProtKB-ARBA"/>
</dbReference>
<proteinExistence type="inferred from homology"/>
<sequence>MSHPLSITCREGPAHRALQLPHLTVPPSAVVPRSDPTAVRPVATLVDLFHARCAGNGAAPAVSWVADDLSITDQLSFATLHQQSVVLAQRLAACGLPGERVLVALRPGLDFVRAFWACLLAGRVAVPVPALDAARLQRGLPRLQGIAQDAAAALGLCDATALSAMQHAFGTAGTRWETPQTLASAASTAALPTVDAGALAYLQYTSGSTTEPRGVCLSHSQVLANLDMLGAAFGVQPDSRFLNWMPHFHDYGLVSGILLPFAHGVPTWLMSPLTFLRRPLRWLDAVGAFAITHTGAPESAYAACLRQHADTAWSGRLDSLVSLHCGAEPIRASTAGRLLEAFSASGLDPGVFAPAYGLAESVLGVSWCPIHVPARSLRLDANALHRHEVVAASPSAPAATVRSVVSCGPAMQGVTLSVVDPATGLECPANRVGEIWVRSAAVGAGYWNRPADSAATFQARRADGEGPFLRTGDLGFLEGGELFVTGRLKDLLIVHGQNLYPQDIEWTAEQAHPQLRTGGYACAFAVDTPQGDAAVVLVEARGRPSSSEEQSAILRAVRRAVAQTHEVPVNAVALMRGGALPRTSSGKIQRRRCRQAWLDGTLAPLAVLHEKAGEGCSPADPIERALWHIWAEVLGREGFDTHTHFIELGGTSLLLTQVASRVQHRWGVQLPWDVLLDGPTVARLAQQLRQRLPEEAPDVGALPAASRAAPSPASLSQRRMWLVQQFDPQSVAYNVALALRLRGPLDAQRLVRALELLVQRHEALRTRLTLQQGQVMQVVEPSAPLHFERIDLGATPPGAREAAARALLSARAAMPFDLRQAPLHRATLVRLADDDHAFLWSQHHAITDNWSLMVLLRELFLCEAAWAAGRTPQLPALPVQYADHALHQHAPAQVERRTAQRDYWLTRLSALQPLLLPTDFPRPARPSFRGSKVSVPLSPQLRAAVQAAAVRAQATPFVVLLAAFQLLLSRQAGVLDVAVGVPVANRHELLTESLVGTMVNTLVLRTDLSGDPTVGELLQRVRRTALGAFAHQDMPFDDLVEALDRGRARQPDGLVRVLFNVVNAPLGALPAVPFRYEEFELDRTAAQFDLSLHVDTEFGHRIHIEYAADLFLPATARRLLDNYLTLLQGLLQGLLQAGDALPISALDGLSPAEQALIGSWQGTAAPLPARPLVHTQLGIGARARRDEVALIDAGGVQLRFGELEARSNALARLLRNRGIARGHRVGLCGPRDVHMVVAMLGVLKAGAAYVPLDPAFPHERLAHMVADAQPTALVTAGAGAGSPGWAPGVPVVDIASPSFLAMGGAGPLPPDDALDAGPDDAAYLIYTSGSTGRPKGVAVPHRAVVNFLASMANTPGLQAGDRLLAVTTLSFDIAVLELLLPLAVGAQAVIASREQVQDPRQLGLLIQRHEITAMQATPSAWRALLDTGWTGGPAFRALVGGEPLPAALAERLLGCCGALWNMYGPTETTVWSTCWRVRDPHAGIAIGRPIANTQVHVLDPQGRPCPIGVPGEAFIGGAGVALGYHGRDALTAERFVPDPFSGRPGARLYRTGDRCRWRHDGQLEHLGRMDHQVKVRGFRIELGEIESVLQEHAAVAQCVVVTRCEREDDVRLVAYAVLRDQPQADATALREHLRLRLPEYMVPQHIVPLPALPLLPNGKIDRASLPAPSPASAEGESSTAEAPATEEEAVVADIWRELLGVHDVSPGDNFFDLGGHSLLAMRAVLAIEQRLGWRVAPRRLLFETMRQIARPQSTQPA</sequence>
<dbReference type="PANTHER" id="PTHR45527:SF1">
    <property type="entry name" value="FATTY ACID SYNTHASE"/>
    <property type="match status" value="1"/>
</dbReference>
<dbReference type="GO" id="GO:0043041">
    <property type="term" value="P:amino acid activation for nonribosomal peptide biosynthetic process"/>
    <property type="evidence" value="ECO:0007669"/>
    <property type="project" value="TreeGrafter"/>
</dbReference>
<dbReference type="SUPFAM" id="SSF56801">
    <property type="entry name" value="Acetyl-CoA synthetase-like"/>
    <property type="match status" value="2"/>
</dbReference>
<evidence type="ECO:0000313" key="9">
    <source>
        <dbReference type="Proteomes" id="UP000249135"/>
    </source>
</evidence>
<dbReference type="Gene3D" id="3.30.300.30">
    <property type="match status" value="2"/>
</dbReference>
<dbReference type="Gene3D" id="3.40.50.12780">
    <property type="entry name" value="N-terminal domain of ligase-like"/>
    <property type="match status" value="1"/>
</dbReference>
<dbReference type="InterPro" id="IPR045851">
    <property type="entry name" value="AMP-bd_C_sf"/>
</dbReference>
<dbReference type="Gene3D" id="2.30.38.10">
    <property type="entry name" value="Luciferase, Domain 3"/>
    <property type="match status" value="1"/>
</dbReference>
<evidence type="ECO:0000256" key="2">
    <source>
        <dbReference type="ARBA" id="ARBA00022450"/>
    </source>
</evidence>
<feature type="compositionally biased region" description="Low complexity" evidence="6">
    <location>
        <begin position="1663"/>
        <end position="1683"/>
    </location>
</feature>
<dbReference type="Gene3D" id="1.10.1200.10">
    <property type="entry name" value="ACP-like"/>
    <property type="match status" value="1"/>
</dbReference>
<feature type="domain" description="Carrier" evidence="7">
    <location>
        <begin position="617"/>
        <end position="692"/>
    </location>
</feature>
<dbReference type="InterPro" id="IPR036736">
    <property type="entry name" value="ACP-like_sf"/>
</dbReference>
<dbReference type="InterPro" id="IPR040097">
    <property type="entry name" value="FAAL/FAAC"/>
</dbReference>
<evidence type="ECO:0000256" key="3">
    <source>
        <dbReference type="ARBA" id="ARBA00022553"/>
    </source>
</evidence>
<dbReference type="EMBL" id="QFPP01000076">
    <property type="protein sequence ID" value="PZQ75732.1"/>
    <property type="molecule type" value="Genomic_DNA"/>
</dbReference>
<dbReference type="InterPro" id="IPR009081">
    <property type="entry name" value="PP-bd_ACP"/>
</dbReference>
<evidence type="ECO:0000259" key="7">
    <source>
        <dbReference type="PROSITE" id="PS50075"/>
    </source>
</evidence>
<evidence type="ECO:0000256" key="6">
    <source>
        <dbReference type="SAM" id="MobiDB-lite"/>
    </source>
</evidence>
<dbReference type="PROSITE" id="PS00455">
    <property type="entry name" value="AMP_BINDING"/>
    <property type="match status" value="1"/>
</dbReference>
<dbReference type="GO" id="GO:0005737">
    <property type="term" value="C:cytoplasm"/>
    <property type="evidence" value="ECO:0007669"/>
    <property type="project" value="TreeGrafter"/>
</dbReference>
<gene>
    <name evidence="8" type="ORF">DI563_08780</name>
</gene>
<dbReference type="GO" id="GO:0003824">
    <property type="term" value="F:catalytic activity"/>
    <property type="evidence" value="ECO:0007669"/>
    <property type="project" value="InterPro"/>
</dbReference>
<name>A0A2W5QEJ1_VARPD</name>
<feature type="domain" description="Carrier" evidence="7">
    <location>
        <begin position="1682"/>
        <end position="1757"/>
    </location>
</feature>
<dbReference type="PROSITE" id="PS50075">
    <property type="entry name" value="CARRIER"/>
    <property type="match status" value="2"/>
</dbReference>
<dbReference type="Gene3D" id="3.40.50.1820">
    <property type="entry name" value="alpha/beta hydrolase"/>
    <property type="match status" value="1"/>
</dbReference>
<dbReference type="PANTHER" id="PTHR45527">
    <property type="entry name" value="NONRIBOSOMAL PEPTIDE SYNTHETASE"/>
    <property type="match status" value="1"/>
</dbReference>
<dbReference type="FunFam" id="2.30.38.10:FF:000001">
    <property type="entry name" value="Non-ribosomal peptide synthetase PvdI"/>
    <property type="match status" value="1"/>
</dbReference>
<evidence type="ECO:0000256" key="4">
    <source>
        <dbReference type="ARBA" id="ARBA00022832"/>
    </source>
</evidence>
<dbReference type="InterPro" id="IPR042099">
    <property type="entry name" value="ANL_N_sf"/>
</dbReference>
<dbReference type="SUPFAM" id="SSF52777">
    <property type="entry name" value="CoA-dependent acyltransferases"/>
    <property type="match status" value="2"/>
</dbReference>
<dbReference type="InterPro" id="IPR025110">
    <property type="entry name" value="AMP-bd_C"/>
</dbReference>
<dbReference type="Pfam" id="PF00550">
    <property type="entry name" value="PP-binding"/>
    <property type="match status" value="2"/>
</dbReference>
<dbReference type="GO" id="GO:0044550">
    <property type="term" value="P:secondary metabolite biosynthetic process"/>
    <property type="evidence" value="ECO:0007669"/>
    <property type="project" value="UniProtKB-ARBA"/>
</dbReference>
<feature type="region of interest" description="Disordered" evidence="6">
    <location>
        <begin position="1663"/>
        <end position="1686"/>
    </location>
</feature>
<dbReference type="Pfam" id="PF13193">
    <property type="entry name" value="AMP-binding_C"/>
    <property type="match status" value="1"/>
</dbReference>
<dbReference type="InterPro" id="IPR029058">
    <property type="entry name" value="AB_hydrolase_fold"/>
</dbReference>
<dbReference type="InterPro" id="IPR023213">
    <property type="entry name" value="CAT-like_dom_sf"/>
</dbReference>
<reference evidence="8 9" key="1">
    <citation type="submission" date="2017-08" db="EMBL/GenBank/DDBJ databases">
        <title>Infants hospitalized years apart are colonized by the same room-sourced microbial strains.</title>
        <authorList>
            <person name="Brooks B."/>
            <person name="Olm M.R."/>
            <person name="Firek B.A."/>
            <person name="Baker R."/>
            <person name="Thomas B.C."/>
            <person name="Morowitz M.J."/>
            <person name="Banfield J.F."/>
        </authorList>
    </citation>
    <scope>NUCLEOTIDE SEQUENCE [LARGE SCALE GENOMIC DNA]</scope>
    <source>
        <strain evidence="8">S2_005_003_R2_41</strain>
    </source>
</reference>
<evidence type="ECO:0000256" key="5">
    <source>
        <dbReference type="ARBA" id="ARBA00023098"/>
    </source>
</evidence>
<dbReference type="CDD" id="cd19531">
    <property type="entry name" value="LCL_NRPS-like"/>
    <property type="match status" value="1"/>
</dbReference>
<protein>
    <submittedName>
        <fullName evidence="8">Non-ribosomal peptide synthetase</fullName>
    </submittedName>
</protein>
<keyword evidence="2" id="KW-0596">Phosphopantetheine</keyword>
<dbReference type="FunFam" id="3.30.300.30:FF:000010">
    <property type="entry name" value="Enterobactin synthetase component F"/>
    <property type="match status" value="1"/>
</dbReference>
<dbReference type="Gene3D" id="3.30.559.10">
    <property type="entry name" value="Chloramphenicol acetyltransferase-like domain"/>
    <property type="match status" value="1"/>
</dbReference>
<dbReference type="Pfam" id="PF00501">
    <property type="entry name" value="AMP-binding"/>
    <property type="match status" value="2"/>
</dbReference>
<dbReference type="SUPFAM" id="SSF47336">
    <property type="entry name" value="ACP-like"/>
    <property type="match status" value="2"/>
</dbReference>
<dbReference type="GO" id="GO:0006631">
    <property type="term" value="P:fatty acid metabolic process"/>
    <property type="evidence" value="ECO:0007669"/>
    <property type="project" value="UniProtKB-KW"/>
</dbReference>
<accession>A0A2W5QEJ1</accession>
<dbReference type="CDD" id="cd05931">
    <property type="entry name" value="FAAL"/>
    <property type="match status" value="1"/>
</dbReference>
<dbReference type="Gene3D" id="3.40.50.980">
    <property type="match status" value="2"/>
</dbReference>
<dbReference type="Pfam" id="PF23024">
    <property type="entry name" value="AMP-dom_DIP2-like"/>
    <property type="match status" value="1"/>
</dbReference>
<dbReference type="InterPro" id="IPR001242">
    <property type="entry name" value="Condensation_dom"/>
</dbReference>
<comment type="caution">
    <text evidence="8">The sequence shown here is derived from an EMBL/GenBank/DDBJ whole genome shotgun (WGS) entry which is preliminary data.</text>
</comment>
<keyword evidence="5" id="KW-0443">Lipid metabolism</keyword>
<dbReference type="FunFam" id="3.40.50.12780:FF:000012">
    <property type="entry name" value="Non-ribosomal peptide synthetase"/>
    <property type="match status" value="1"/>
</dbReference>
<dbReference type="CDD" id="cd12116">
    <property type="entry name" value="A_NRPS_Ta1_like"/>
    <property type="match status" value="1"/>
</dbReference>
<keyword evidence="3" id="KW-0597">Phosphoprotein</keyword>
<dbReference type="InterPro" id="IPR010071">
    <property type="entry name" value="AA_adenyl_dom"/>
</dbReference>
<dbReference type="InterPro" id="IPR020806">
    <property type="entry name" value="PKS_PP-bd"/>
</dbReference>
<dbReference type="Proteomes" id="UP000249135">
    <property type="component" value="Unassembled WGS sequence"/>
</dbReference>
<evidence type="ECO:0000313" key="8">
    <source>
        <dbReference type="EMBL" id="PZQ75732.1"/>
    </source>
</evidence>
<dbReference type="InterPro" id="IPR000873">
    <property type="entry name" value="AMP-dep_synth/lig_dom"/>
</dbReference>
<dbReference type="GO" id="GO:0031177">
    <property type="term" value="F:phosphopantetheine binding"/>
    <property type="evidence" value="ECO:0007669"/>
    <property type="project" value="InterPro"/>
</dbReference>
<dbReference type="Gene3D" id="3.30.559.30">
    <property type="entry name" value="Nonribosomal peptide synthetase, condensation domain"/>
    <property type="match status" value="1"/>
</dbReference>
<dbReference type="NCBIfam" id="TIGR01733">
    <property type="entry name" value="AA-adenyl-dom"/>
    <property type="match status" value="1"/>
</dbReference>
<dbReference type="Pfam" id="PF00668">
    <property type="entry name" value="Condensation"/>
    <property type="match status" value="1"/>
</dbReference>
<keyword evidence="4" id="KW-0276">Fatty acid metabolism</keyword>
<dbReference type="FunFam" id="3.40.50.980:FF:000001">
    <property type="entry name" value="Non-ribosomal peptide synthetase"/>
    <property type="match status" value="1"/>
</dbReference>
<organism evidence="8 9">
    <name type="scientific">Variovorax paradoxus</name>
    <dbReference type="NCBI Taxonomy" id="34073"/>
    <lineage>
        <taxon>Bacteria</taxon>
        <taxon>Pseudomonadati</taxon>
        <taxon>Pseudomonadota</taxon>
        <taxon>Betaproteobacteria</taxon>
        <taxon>Burkholderiales</taxon>
        <taxon>Comamonadaceae</taxon>
        <taxon>Variovorax</taxon>
    </lineage>
</organism>
<dbReference type="GO" id="GO:0008610">
    <property type="term" value="P:lipid biosynthetic process"/>
    <property type="evidence" value="ECO:0007669"/>
    <property type="project" value="InterPro"/>
</dbReference>
<comment type="similarity">
    <text evidence="1">Belongs to the ATP-dependent AMP-binding enzyme family.</text>
</comment>
<dbReference type="FunFam" id="3.40.50.12780:FF:000013">
    <property type="entry name" value="Long-chain-fatty-acid--AMP ligase FadD32"/>
    <property type="match status" value="1"/>
</dbReference>
<dbReference type="InterPro" id="IPR020845">
    <property type="entry name" value="AMP-binding_CS"/>
</dbReference>
<evidence type="ECO:0000256" key="1">
    <source>
        <dbReference type="ARBA" id="ARBA00006432"/>
    </source>
</evidence>
<dbReference type="SMART" id="SM00823">
    <property type="entry name" value="PKS_PP"/>
    <property type="match status" value="2"/>
</dbReference>